<keyword evidence="2" id="KW-1185">Reference proteome</keyword>
<evidence type="ECO:0000313" key="1">
    <source>
        <dbReference type="EMBL" id="KAH7864068.1"/>
    </source>
</evidence>
<dbReference type="EMBL" id="CM037162">
    <property type="protein sequence ID" value="KAH7864068.1"/>
    <property type="molecule type" value="Genomic_DNA"/>
</dbReference>
<reference evidence="1 2" key="1">
    <citation type="journal article" date="2021" name="Hortic Res">
        <title>High-quality reference genome and annotation aids understanding of berry development for evergreen blueberry (Vaccinium darrowii).</title>
        <authorList>
            <person name="Yu J."/>
            <person name="Hulse-Kemp A.M."/>
            <person name="Babiker E."/>
            <person name="Staton M."/>
        </authorList>
    </citation>
    <scope>NUCLEOTIDE SEQUENCE [LARGE SCALE GENOMIC DNA]</scope>
    <source>
        <strain evidence="2">cv. NJ 8807/NJ 8810</strain>
        <tissue evidence="1">Young leaf</tissue>
    </source>
</reference>
<name>A0ACB7ZDT6_9ERIC</name>
<evidence type="ECO:0000313" key="2">
    <source>
        <dbReference type="Proteomes" id="UP000828048"/>
    </source>
</evidence>
<sequence length="123" mass="13951">MSDVFTLSLCHLEIRDVSKEVEASDTIHTTVVETWLRQKLMGLGFEDEGLFVKMASFDHKGTNSQDCNRATTHTLYNVCSRRVRVKHKGDNNIQPPLIEDEDAFFADYAEAHMKLSELGFAEA</sequence>
<protein>
    <submittedName>
        <fullName evidence="1">Uncharacterized protein</fullName>
    </submittedName>
</protein>
<dbReference type="Proteomes" id="UP000828048">
    <property type="component" value="Chromosome 12"/>
</dbReference>
<organism evidence="1 2">
    <name type="scientific">Vaccinium darrowii</name>
    <dbReference type="NCBI Taxonomy" id="229202"/>
    <lineage>
        <taxon>Eukaryota</taxon>
        <taxon>Viridiplantae</taxon>
        <taxon>Streptophyta</taxon>
        <taxon>Embryophyta</taxon>
        <taxon>Tracheophyta</taxon>
        <taxon>Spermatophyta</taxon>
        <taxon>Magnoliopsida</taxon>
        <taxon>eudicotyledons</taxon>
        <taxon>Gunneridae</taxon>
        <taxon>Pentapetalae</taxon>
        <taxon>asterids</taxon>
        <taxon>Ericales</taxon>
        <taxon>Ericaceae</taxon>
        <taxon>Vaccinioideae</taxon>
        <taxon>Vaccinieae</taxon>
        <taxon>Vaccinium</taxon>
    </lineage>
</organism>
<accession>A0ACB7ZDT6</accession>
<proteinExistence type="predicted"/>
<gene>
    <name evidence="1" type="ORF">Vadar_025333</name>
</gene>
<comment type="caution">
    <text evidence="1">The sequence shown here is derived from an EMBL/GenBank/DDBJ whole genome shotgun (WGS) entry which is preliminary data.</text>
</comment>